<dbReference type="GO" id="GO:0016491">
    <property type="term" value="F:oxidoreductase activity"/>
    <property type="evidence" value="ECO:0007669"/>
    <property type="project" value="UniProtKB-KW"/>
</dbReference>
<dbReference type="GO" id="GO:0071949">
    <property type="term" value="F:FAD binding"/>
    <property type="evidence" value="ECO:0007669"/>
    <property type="project" value="InterPro"/>
</dbReference>
<evidence type="ECO:0000256" key="1">
    <source>
        <dbReference type="ARBA" id="ARBA00005466"/>
    </source>
</evidence>
<feature type="domain" description="FAD-binding PCMH-type" evidence="6">
    <location>
        <begin position="77"/>
        <end position="266"/>
    </location>
</feature>
<dbReference type="EMBL" id="KL660233">
    <property type="protein sequence ID" value="KFA67229.1"/>
    <property type="molecule type" value="Genomic_DNA"/>
</dbReference>
<evidence type="ECO:0000256" key="4">
    <source>
        <dbReference type="ARBA" id="ARBA00023002"/>
    </source>
</evidence>
<dbReference type="STRING" id="1283841.A0A084QTE4"/>
<dbReference type="InParanoid" id="A0A084QTE4"/>
<keyword evidence="4" id="KW-0560">Oxidoreductase</keyword>
<proteinExistence type="inferred from homology"/>
<sequence>MGQFKFLALCGLTLSSFIPQVVAAPHSCPDGLCLVTRTNVSNDQVSRELGPLLSCGSKIFGPEDPNFAESTTRFQAFQPPNIELVVQVARERDVSTAIRRTNATKISYADRNSLPFYVTNRRHGLAVSQGSFSGIQIDVTQLQNITISEDGTYALFQGGTYDQQVIEYLWERGYVTSHLLTWPISTATGSCACVGMLGPGLGGGHGRYQGLYGLISDNIRSLNVVLANGTEIYVSNTSHPDLYWGMQGAGHNFGAVTSFELNIFPRLVDTWYFKNYLYTEDKLEELFERLNTLDNMGTQPAELMNFGFFHVNTEFNETHLTSTKPLIWWSFSYAGPQADAEAYLGPFDSLGPINVTDGNVPYPEALHAVGTGLDDPMCDHGVNHIVGTAGTQLYNITTQRAVFELFREKIAEHPGLVATYVVMEAYSLGAVLAKDPDSSAFPMRDDYLLLQISANYLPDPSLDAPALEWAQQTIDLWNEGQPERRPTTYVNYGLGTESLESIYGYEPWRLERLRDLKRRYDPYNKFRYYVPLIRDD</sequence>
<gene>
    <name evidence="7" type="ORF">S40285_06285</name>
</gene>
<keyword evidence="3" id="KW-0274">FAD</keyword>
<dbReference type="HOGENOM" id="CLU_018354_0_1_1"/>
<dbReference type="Pfam" id="PF01565">
    <property type="entry name" value="FAD_binding_4"/>
    <property type="match status" value="1"/>
</dbReference>
<dbReference type="InterPro" id="IPR016166">
    <property type="entry name" value="FAD-bd_PCMH"/>
</dbReference>
<feature type="chain" id="PRO_5001779733" description="FAD-binding PCMH-type domain-containing protein" evidence="5">
    <location>
        <begin position="24"/>
        <end position="536"/>
    </location>
</feature>
<comment type="similarity">
    <text evidence="1">Belongs to the oxygen-dependent FAD-linked oxidoreductase family.</text>
</comment>
<dbReference type="PANTHER" id="PTHR42973">
    <property type="entry name" value="BINDING OXIDOREDUCTASE, PUTATIVE (AFU_ORTHOLOGUE AFUA_1G17690)-RELATED"/>
    <property type="match status" value="1"/>
</dbReference>
<keyword evidence="8" id="KW-1185">Reference proteome</keyword>
<protein>
    <recommendedName>
        <fullName evidence="6">FAD-binding PCMH-type domain-containing protein</fullName>
    </recommendedName>
</protein>
<dbReference type="OrthoDB" id="415825at2759"/>
<dbReference type="OMA" id="TGSCGCV"/>
<dbReference type="Gene3D" id="3.40.462.20">
    <property type="match status" value="1"/>
</dbReference>
<dbReference type="InterPro" id="IPR016169">
    <property type="entry name" value="FAD-bd_PCMH_sub2"/>
</dbReference>
<dbReference type="InterPro" id="IPR006094">
    <property type="entry name" value="Oxid_FAD_bind_N"/>
</dbReference>
<dbReference type="PANTHER" id="PTHR42973:SF8">
    <property type="entry name" value="FAD-BINDING PCMH-TYPE DOMAIN-CONTAINING PROTEIN"/>
    <property type="match status" value="1"/>
</dbReference>
<evidence type="ECO:0000256" key="5">
    <source>
        <dbReference type="SAM" id="SignalP"/>
    </source>
</evidence>
<accession>A0A084QTE4</accession>
<dbReference type="InterPro" id="IPR050416">
    <property type="entry name" value="FAD-linked_Oxidoreductase"/>
</dbReference>
<evidence type="ECO:0000259" key="6">
    <source>
        <dbReference type="PROSITE" id="PS51387"/>
    </source>
</evidence>
<name>A0A084QTE4_STAC4</name>
<dbReference type="InterPro" id="IPR036318">
    <property type="entry name" value="FAD-bd_PCMH-like_sf"/>
</dbReference>
<dbReference type="Gene3D" id="3.30.465.10">
    <property type="match status" value="1"/>
</dbReference>
<dbReference type="PROSITE" id="PS51387">
    <property type="entry name" value="FAD_PCMH"/>
    <property type="match status" value="1"/>
</dbReference>
<evidence type="ECO:0000313" key="7">
    <source>
        <dbReference type="EMBL" id="KFA67229.1"/>
    </source>
</evidence>
<organism evidence="7 8">
    <name type="scientific">Stachybotrys chlorohalonatus (strain IBT 40285)</name>
    <dbReference type="NCBI Taxonomy" id="1283841"/>
    <lineage>
        <taxon>Eukaryota</taxon>
        <taxon>Fungi</taxon>
        <taxon>Dikarya</taxon>
        <taxon>Ascomycota</taxon>
        <taxon>Pezizomycotina</taxon>
        <taxon>Sordariomycetes</taxon>
        <taxon>Hypocreomycetidae</taxon>
        <taxon>Hypocreales</taxon>
        <taxon>Stachybotryaceae</taxon>
        <taxon>Stachybotrys</taxon>
    </lineage>
</organism>
<dbReference type="Proteomes" id="UP000028524">
    <property type="component" value="Unassembled WGS sequence"/>
</dbReference>
<keyword evidence="2" id="KW-0285">Flavoprotein</keyword>
<dbReference type="AlphaFoldDB" id="A0A084QTE4"/>
<feature type="signal peptide" evidence="5">
    <location>
        <begin position="1"/>
        <end position="23"/>
    </location>
</feature>
<evidence type="ECO:0000256" key="3">
    <source>
        <dbReference type="ARBA" id="ARBA00022827"/>
    </source>
</evidence>
<keyword evidence="5" id="KW-0732">Signal</keyword>
<reference evidence="7 8" key="1">
    <citation type="journal article" date="2014" name="BMC Genomics">
        <title>Comparative genome sequencing reveals chemotype-specific gene clusters in the toxigenic black mold Stachybotrys.</title>
        <authorList>
            <person name="Semeiks J."/>
            <person name="Borek D."/>
            <person name="Otwinowski Z."/>
            <person name="Grishin N.V."/>
        </authorList>
    </citation>
    <scope>NUCLEOTIDE SEQUENCE [LARGE SCALE GENOMIC DNA]</scope>
    <source>
        <strain evidence="7 8">IBT 40285</strain>
    </source>
</reference>
<evidence type="ECO:0000313" key="8">
    <source>
        <dbReference type="Proteomes" id="UP000028524"/>
    </source>
</evidence>
<evidence type="ECO:0000256" key="2">
    <source>
        <dbReference type="ARBA" id="ARBA00022630"/>
    </source>
</evidence>
<dbReference type="SUPFAM" id="SSF56176">
    <property type="entry name" value="FAD-binding/transporter-associated domain-like"/>
    <property type="match status" value="1"/>
</dbReference>